<dbReference type="GO" id="GO:0043248">
    <property type="term" value="P:proteasome assembly"/>
    <property type="evidence" value="ECO:0007669"/>
    <property type="project" value="InterPro"/>
</dbReference>
<organism evidence="2 3">
    <name type="scientific">Elsinoe australis</name>
    <dbReference type="NCBI Taxonomy" id="40998"/>
    <lineage>
        <taxon>Eukaryota</taxon>
        <taxon>Fungi</taxon>
        <taxon>Dikarya</taxon>
        <taxon>Ascomycota</taxon>
        <taxon>Pezizomycotina</taxon>
        <taxon>Dothideomycetes</taxon>
        <taxon>Dothideomycetidae</taxon>
        <taxon>Myriangiales</taxon>
        <taxon>Elsinoaceae</taxon>
        <taxon>Elsinoe</taxon>
    </lineage>
</organism>
<evidence type="ECO:0008006" key="4">
    <source>
        <dbReference type="Google" id="ProtNLM"/>
    </source>
</evidence>
<dbReference type="InterPro" id="IPR018788">
    <property type="entry name" value="Proteasome_assmbl_chp_3"/>
</dbReference>
<dbReference type="PANTHER" id="PTHR31051">
    <property type="entry name" value="PROTEASOME ASSEMBLY CHAPERONE 3"/>
    <property type="match status" value="1"/>
</dbReference>
<dbReference type="AlphaFoldDB" id="A0A4U7B868"/>
<protein>
    <recommendedName>
        <fullName evidence="4">Proteasome assembly chaperone 3</fullName>
    </recommendedName>
</protein>
<feature type="region of interest" description="Disordered" evidence="1">
    <location>
        <begin position="1"/>
        <end position="20"/>
    </location>
</feature>
<accession>A0A4U7B868</accession>
<gene>
    <name evidence="2" type="ORF">C1H76_0125</name>
</gene>
<dbReference type="Gene3D" id="3.30.230.90">
    <property type="match status" value="1"/>
</dbReference>
<evidence type="ECO:0000256" key="1">
    <source>
        <dbReference type="SAM" id="MobiDB-lite"/>
    </source>
</evidence>
<proteinExistence type="predicted"/>
<sequence length="155" mass="16278">MDSNAGPIPSPFPARSRTTSSTIASIPTTVTSVLFTDKILLTVSQAGRINHWVHVPLARGAASEMLSLSQPPTYSGEGPDSSLLPLNQLTATTVLGGTKEEFEIMGQTLATTVASAVLMRNGEEQRTIVLGLGLVKADLGREEFDGLVGLCLDVV</sequence>
<reference evidence="2 3" key="1">
    <citation type="submission" date="2018-02" db="EMBL/GenBank/DDBJ databases">
        <title>Draft genome sequences of Elsinoe sp., causing black scab on jojoba.</title>
        <authorList>
            <person name="Stodart B."/>
            <person name="Jeffress S."/>
            <person name="Ash G."/>
            <person name="Arun Chinnappa K."/>
        </authorList>
    </citation>
    <scope>NUCLEOTIDE SEQUENCE [LARGE SCALE GENOMIC DNA]</scope>
    <source>
        <strain evidence="2 3">Hillstone_2</strain>
    </source>
</reference>
<name>A0A4U7B868_9PEZI</name>
<evidence type="ECO:0000313" key="3">
    <source>
        <dbReference type="Proteomes" id="UP000308133"/>
    </source>
</evidence>
<comment type="caution">
    <text evidence="2">The sequence shown here is derived from an EMBL/GenBank/DDBJ whole genome shotgun (WGS) entry which is preliminary data.</text>
</comment>
<dbReference type="InterPro" id="IPR053720">
    <property type="entry name" value="Psm_Assembly_Chaperone"/>
</dbReference>
<dbReference type="EMBL" id="PTQR01000002">
    <property type="protein sequence ID" value="TKX27698.1"/>
    <property type="molecule type" value="Genomic_DNA"/>
</dbReference>
<dbReference type="Proteomes" id="UP000308133">
    <property type="component" value="Unassembled WGS sequence"/>
</dbReference>
<dbReference type="PANTHER" id="PTHR31051:SF1">
    <property type="entry name" value="PROTEASOME ASSEMBLY CHAPERONE 3"/>
    <property type="match status" value="1"/>
</dbReference>
<evidence type="ECO:0000313" key="2">
    <source>
        <dbReference type="EMBL" id="TKX27698.1"/>
    </source>
</evidence>